<dbReference type="InterPro" id="IPR006286">
    <property type="entry name" value="C56_PfpI-like"/>
</dbReference>
<accession>A0A453DDJ3</accession>
<dbReference type="PANTHER" id="PTHR42733">
    <property type="entry name" value="DJ-1 PROTEIN"/>
    <property type="match status" value="1"/>
</dbReference>
<name>A0A453DDJ3_AEGTS</name>
<dbReference type="Gramene" id="AET2Gv21198800.2">
    <property type="protein sequence ID" value="AET2Gv21198800.2"/>
    <property type="gene ID" value="AET2Gv21198800"/>
</dbReference>
<protein>
    <recommendedName>
        <fullName evidence="2">DJ-1/PfpI domain-containing protein</fullName>
    </recommendedName>
</protein>
<reference evidence="4" key="1">
    <citation type="journal article" date="2014" name="Science">
        <title>Ancient hybridizations among the ancestral genomes of bread wheat.</title>
        <authorList>
            <consortium name="International Wheat Genome Sequencing Consortium,"/>
            <person name="Marcussen T."/>
            <person name="Sandve S.R."/>
            <person name="Heier L."/>
            <person name="Spannagl M."/>
            <person name="Pfeifer M."/>
            <person name="Jakobsen K.S."/>
            <person name="Wulff B.B."/>
            <person name="Steuernagel B."/>
            <person name="Mayer K.F."/>
            <person name="Olsen O.A."/>
        </authorList>
    </citation>
    <scope>NUCLEOTIDE SEQUENCE [LARGE SCALE GENOMIC DNA]</scope>
    <source>
        <strain evidence="4">cv. AL8/78</strain>
    </source>
</reference>
<keyword evidence="4" id="KW-1185">Reference proteome</keyword>
<dbReference type="SUPFAM" id="SSF52317">
    <property type="entry name" value="Class I glutamine amidotransferase-like"/>
    <property type="match status" value="1"/>
</dbReference>
<sequence length="130" mass="14678">RLPESSPVQAWLHLQGARRNPERLACVHLWEARTAAMAAKRVLLLCGDYMEDYEAMVPFQSLQAYGVTVDAVCPGKKAGDACPTAVHKPIGHQVRPWISFPRLLFLCSWYCMFKWIGFGRVVVVRRAGHI</sequence>
<dbReference type="AlphaFoldDB" id="A0A453DDJ3"/>
<evidence type="ECO:0000256" key="1">
    <source>
        <dbReference type="ARBA" id="ARBA00008542"/>
    </source>
</evidence>
<organism evidence="3 4">
    <name type="scientific">Aegilops tauschii subsp. strangulata</name>
    <name type="common">Goatgrass</name>
    <dbReference type="NCBI Taxonomy" id="200361"/>
    <lineage>
        <taxon>Eukaryota</taxon>
        <taxon>Viridiplantae</taxon>
        <taxon>Streptophyta</taxon>
        <taxon>Embryophyta</taxon>
        <taxon>Tracheophyta</taxon>
        <taxon>Spermatophyta</taxon>
        <taxon>Magnoliopsida</taxon>
        <taxon>Liliopsida</taxon>
        <taxon>Poales</taxon>
        <taxon>Poaceae</taxon>
        <taxon>BOP clade</taxon>
        <taxon>Pooideae</taxon>
        <taxon>Triticodae</taxon>
        <taxon>Triticeae</taxon>
        <taxon>Triticinae</taxon>
        <taxon>Aegilops</taxon>
    </lineage>
</organism>
<dbReference type="Proteomes" id="UP000015105">
    <property type="component" value="Chromosome 2D"/>
</dbReference>
<dbReference type="Pfam" id="PF01965">
    <property type="entry name" value="DJ-1_PfpI"/>
    <property type="match status" value="1"/>
</dbReference>
<evidence type="ECO:0000313" key="3">
    <source>
        <dbReference type="EnsemblPlants" id="AET2Gv21198800.2"/>
    </source>
</evidence>
<reference evidence="3" key="4">
    <citation type="submission" date="2019-03" db="UniProtKB">
        <authorList>
            <consortium name="EnsemblPlants"/>
        </authorList>
    </citation>
    <scope>IDENTIFICATION</scope>
</reference>
<evidence type="ECO:0000313" key="4">
    <source>
        <dbReference type="Proteomes" id="UP000015105"/>
    </source>
</evidence>
<reference evidence="3" key="3">
    <citation type="journal article" date="2017" name="Nature">
        <title>Genome sequence of the progenitor of the wheat D genome Aegilops tauschii.</title>
        <authorList>
            <person name="Luo M.C."/>
            <person name="Gu Y.Q."/>
            <person name="Puiu D."/>
            <person name="Wang H."/>
            <person name="Twardziok S.O."/>
            <person name="Deal K.R."/>
            <person name="Huo N."/>
            <person name="Zhu T."/>
            <person name="Wang L."/>
            <person name="Wang Y."/>
            <person name="McGuire P.E."/>
            <person name="Liu S."/>
            <person name="Long H."/>
            <person name="Ramasamy R.K."/>
            <person name="Rodriguez J.C."/>
            <person name="Van S.L."/>
            <person name="Yuan L."/>
            <person name="Wang Z."/>
            <person name="Xia Z."/>
            <person name="Xiao L."/>
            <person name="Anderson O.D."/>
            <person name="Ouyang S."/>
            <person name="Liang Y."/>
            <person name="Zimin A.V."/>
            <person name="Pertea G."/>
            <person name="Qi P."/>
            <person name="Bennetzen J.L."/>
            <person name="Dai X."/>
            <person name="Dawson M.W."/>
            <person name="Muller H.G."/>
            <person name="Kugler K."/>
            <person name="Rivarola-Duarte L."/>
            <person name="Spannagl M."/>
            <person name="Mayer K.F.X."/>
            <person name="Lu F.H."/>
            <person name="Bevan M.W."/>
            <person name="Leroy P."/>
            <person name="Li P."/>
            <person name="You F.M."/>
            <person name="Sun Q."/>
            <person name="Liu Z."/>
            <person name="Lyons E."/>
            <person name="Wicker T."/>
            <person name="Salzberg S.L."/>
            <person name="Devos K.M."/>
            <person name="Dvorak J."/>
        </authorList>
    </citation>
    <scope>NUCLEOTIDE SEQUENCE [LARGE SCALE GENOMIC DNA]</scope>
    <source>
        <strain evidence="3">cv. AL8/78</strain>
    </source>
</reference>
<dbReference type="Gene3D" id="3.40.50.880">
    <property type="match status" value="1"/>
</dbReference>
<dbReference type="PANTHER" id="PTHR42733:SF2">
    <property type="entry name" value="DJ-1_THIJ_PFPI FAMILY PROTEIN"/>
    <property type="match status" value="1"/>
</dbReference>
<feature type="domain" description="DJ-1/PfpI" evidence="2">
    <location>
        <begin position="40"/>
        <end position="83"/>
    </location>
</feature>
<dbReference type="InterPro" id="IPR029062">
    <property type="entry name" value="Class_I_gatase-like"/>
</dbReference>
<evidence type="ECO:0000259" key="2">
    <source>
        <dbReference type="Pfam" id="PF01965"/>
    </source>
</evidence>
<comment type="similarity">
    <text evidence="1">Belongs to the peptidase C56 family.</text>
</comment>
<dbReference type="InterPro" id="IPR002818">
    <property type="entry name" value="DJ-1/PfpI"/>
</dbReference>
<reference evidence="3" key="5">
    <citation type="journal article" date="2021" name="G3 (Bethesda)">
        <title>Aegilops tauschii genome assembly Aet v5.0 features greater sequence contiguity and improved annotation.</title>
        <authorList>
            <person name="Wang L."/>
            <person name="Zhu T."/>
            <person name="Rodriguez J.C."/>
            <person name="Deal K.R."/>
            <person name="Dubcovsky J."/>
            <person name="McGuire P.E."/>
            <person name="Lux T."/>
            <person name="Spannagl M."/>
            <person name="Mayer K.F.X."/>
            <person name="Baldrich P."/>
            <person name="Meyers B.C."/>
            <person name="Huo N."/>
            <person name="Gu Y.Q."/>
            <person name="Zhou H."/>
            <person name="Devos K.M."/>
            <person name="Bennetzen J.L."/>
            <person name="Unver T."/>
            <person name="Budak H."/>
            <person name="Gulick P.J."/>
            <person name="Galiba G."/>
            <person name="Kalapos B."/>
            <person name="Nelson D.R."/>
            <person name="Li P."/>
            <person name="You F.M."/>
            <person name="Luo M.C."/>
            <person name="Dvorak J."/>
        </authorList>
    </citation>
    <scope>NUCLEOTIDE SEQUENCE [LARGE SCALE GENOMIC DNA]</scope>
    <source>
        <strain evidence="3">cv. AL8/78</strain>
    </source>
</reference>
<reference evidence="4" key="2">
    <citation type="journal article" date="2017" name="Nat. Plants">
        <title>The Aegilops tauschii genome reveals multiple impacts of transposons.</title>
        <authorList>
            <person name="Zhao G."/>
            <person name="Zou C."/>
            <person name="Li K."/>
            <person name="Wang K."/>
            <person name="Li T."/>
            <person name="Gao L."/>
            <person name="Zhang X."/>
            <person name="Wang H."/>
            <person name="Yang Z."/>
            <person name="Liu X."/>
            <person name="Jiang W."/>
            <person name="Mao L."/>
            <person name="Kong X."/>
            <person name="Jiao Y."/>
            <person name="Jia J."/>
        </authorList>
    </citation>
    <scope>NUCLEOTIDE SEQUENCE [LARGE SCALE GENOMIC DNA]</scope>
    <source>
        <strain evidence="4">cv. AL8/78</strain>
    </source>
</reference>
<dbReference type="EnsemblPlants" id="AET2Gv21198800.2">
    <property type="protein sequence ID" value="AET2Gv21198800.2"/>
    <property type="gene ID" value="AET2Gv21198800"/>
</dbReference>
<proteinExistence type="inferred from homology"/>